<evidence type="ECO:0000313" key="2">
    <source>
        <dbReference type="Proteomes" id="UP000192980"/>
    </source>
</evidence>
<organism evidence="1 2">
    <name type="scientific">Sphingobacterium psychroaquaticum</name>
    <dbReference type="NCBI Taxonomy" id="561061"/>
    <lineage>
        <taxon>Bacteria</taxon>
        <taxon>Pseudomonadati</taxon>
        <taxon>Bacteroidota</taxon>
        <taxon>Sphingobacteriia</taxon>
        <taxon>Sphingobacteriales</taxon>
        <taxon>Sphingobacteriaceae</taxon>
        <taxon>Sphingobacterium</taxon>
    </lineage>
</organism>
<reference evidence="1 2" key="1">
    <citation type="submission" date="2017-04" db="EMBL/GenBank/DDBJ databases">
        <authorList>
            <person name="Afonso C.L."/>
            <person name="Miller P.J."/>
            <person name="Scott M.A."/>
            <person name="Spackman E."/>
            <person name="Goraichik I."/>
            <person name="Dimitrov K.M."/>
            <person name="Suarez D.L."/>
            <person name="Swayne D.E."/>
        </authorList>
    </citation>
    <scope>NUCLEOTIDE SEQUENCE [LARGE SCALE GENOMIC DNA]</scope>
    <source>
        <strain evidence="1 2">DSM 22418</strain>
    </source>
</reference>
<name>A0A1X7L3Q5_9SPHI</name>
<dbReference type="AlphaFoldDB" id="A0A1X7L3Q5"/>
<sequence length="136" mass="15193">MKKILLALLIGTATLGTLSSCTKEYYEMVPSISVIYTREAKDWNTKDPQSAYLDLNVPELTNYYVKQGVVNIAISFDGEKTYNALPATIDGISYNYDYATQSVRIYAQDPIFDGFPVDVPAKAVFKISLTDADWVQ</sequence>
<dbReference type="OrthoDB" id="672896at2"/>
<dbReference type="Proteomes" id="UP000192980">
    <property type="component" value="Unassembled WGS sequence"/>
</dbReference>
<dbReference type="EMBL" id="FXAU01000008">
    <property type="protein sequence ID" value="SMG48370.1"/>
    <property type="molecule type" value="Genomic_DNA"/>
</dbReference>
<dbReference type="RefSeq" id="WP_134433582.1">
    <property type="nucleotide sequence ID" value="NZ_CP038029.1"/>
</dbReference>
<proteinExistence type="predicted"/>
<accession>A0A1X7L3Q5</accession>
<protein>
    <submittedName>
        <fullName evidence="1">Uncharacterized protein</fullName>
    </submittedName>
</protein>
<gene>
    <name evidence="1" type="ORF">SAMN05660862_3528</name>
</gene>
<evidence type="ECO:0000313" key="1">
    <source>
        <dbReference type="EMBL" id="SMG48370.1"/>
    </source>
</evidence>
<keyword evidence="2" id="KW-1185">Reference proteome</keyword>
<dbReference type="PROSITE" id="PS51257">
    <property type="entry name" value="PROKAR_LIPOPROTEIN"/>
    <property type="match status" value="1"/>
</dbReference>